<dbReference type="GeneTree" id="ENSGT00390000014557"/>
<proteinExistence type="inferred from homology"/>
<dbReference type="Pfam" id="PF11221">
    <property type="entry name" value="Med21"/>
    <property type="match status" value="1"/>
</dbReference>
<keyword evidence="9" id="KW-1185">Reference proteome</keyword>
<dbReference type="GO" id="GO:0016592">
    <property type="term" value="C:mediator complex"/>
    <property type="evidence" value="ECO:0007669"/>
    <property type="project" value="UniProtKB-UniRule"/>
</dbReference>
<comment type="similarity">
    <text evidence="7">Belongs to the Mediator complex subunit 21 family.</text>
</comment>
<dbReference type="Ensembl" id="ENSBGRT00000003883.1">
    <property type="protein sequence ID" value="ENSBGRP00000003404.1"/>
    <property type="gene ID" value="ENSBGRG00000002068.1"/>
</dbReference>
<keyword evidence="2 7" id="KW-0805">Transcription regulation</keyword>
<evidence type="ECO:0000313" key="9">
    <source>
        <dbReference type="Proteomes" id="UP000694520"/>
    </source>
</evidence>
<dbReference type="InterPro" id="IPR037212">
    <property type="entry name" value="Med7/Med21-like"/>
</dbReference>
<dbReference type="GO" id="GO:0006357">
    <property type="term" value="P:regulation of transcription by RNA polymerase II"/>
    <property type="evidence" value="ECO:0007669"/>
    <property type="project" value="TreeGrafter"/>
</dbReference>
<keyword evidence="3 7" id="KW-0010">Activator</keyword>
<evidence type="ECO:0000256" key="5">
    <source>
        <dbReference type="ARBA" id="ARBA00023242"/>
    </source>
</evidence>
<comment type="subunit">
    <text evidence="7">Component of the Mediator complex.</text>
</comment>
<dbReference type="InterPro" id="IPR021384">
    <property type="entry name" value="Mediator_Med21"/>
</dbReference>
<gene>
    <name evidence="8" type="primary">MED21</name>
</gene>
<reference evidence="8" key="1">
    <citation type="submission" date="2019-05" db="EMBL/GenBank/DDBJ databases">
        <authorList>
            <person name="Zhang S."/>
            <person name="Liu J."/>
        </authorList>
    </citation>
    <scope>NUCLEOTIDE SEQUENCE [LARGE SCALE GENOMIC DNA]</scope>
</reference>
<name>A0A8B9WDA5_BOSMU</name>
<comment type="function">
    <text evidence="6 7">Component of the Mediator complex, a coactivator involved in the regulated transcription of nearly all RNA polymerase II-dependent genes. Mediator functions as a bridge to convey information from gene-specific regulatory proteins to the basal RNA polymerase II transcription machinery. Mediator is recruited to promoters by direct interactions with regulatory proteins and serves as a scaffold for the assembly of a functional preinitiation complex with RNA polymerase II and the general transcription factors.</text>
</comment>
<organism evidence="8 9">
    <name type="scientific">Bos mutus grunniens</name>
    <name type="common">Wild yak</name>
    <name type="synonym">Bos grunniens</name>
    <dbReference type="NCBI Taxonomy" id="30521"/>
    <lineage>
        <taxon>Eukaryota</taxon>
        <taxon>Metazoa</taxon>
        <taxon>Chordata</taxon>
        <taxon>Craniata</taxon>
        <taxon>Vertebrata</taxon>
        <taxon>Euteleostomi</taxon>
        <taxon>Mammalia</taxon>
        <taxon>Eutheria</taxon>
        <taxon>Laurasiatheria</taxon>
        <taxon>Artiodactyla</taxon>
        <taxon>Ruminantia</taxon>
        <taxon>Pecora</taxon>
        <taxon>Bovidae</taxon>
        <taxon>Bovinae</taxon>
        <taxon>Bos</taxon>
    </lineage>
</organism>
<evidence type="ECO:0000256" key="4">
    <source>
        <dbReference type="ARBA" id="ARBA00023163"/>
    </source>
</evidence>
<evidence type="ECO:0000256" key="6">
    <source>
        <dbReference type="ARBA" id="ARBA00025687"/>
    </source>
</evidence>
<dbReference type="Gene3D" id="6.10.280.10">
    <property type="entry name" value="Mediator complex, subunit Med21"/>
    <property type="match status" value="1"/>
</dbReference>
<evidence type="ECO:0000256" key="7">
    <source>
        <dbReference type="RuleBase" id="RU366036"/>
    </source>
</evidence>
<dbReference type="AlphaFoldDB" id="A0A8B9WDA5"/>
<comment type="subcellular location">
    <subcellularLocation>
        <location evidence="1 7">Nucleus</location>
    </subcellularLocation>
</comment>
<protein>
    <recommendedName>
        <fullName evidence="7">Mediator of RNA polymerase II transcription subunit 21</fullName>
    </recommendedName>
</protein>
<reference evidence="8" key="3">
    <citation type="submission" date="2025-09" db="UniProtKB">
        <authorList>
            <consortium name="Ensembl"/>
        </authorList>
    </citation>
    <scope>IDENTIFICATION</scope>
</reference>
<sequence length="162" mass="17513">MADRLTQLQDAVNSLADQFCNAIGVLQQCGPPASFSNIQTAINKDQPANPTEEYAQLFAALIARTAKDIDVLIDSLPSEESTAALQAASLYKLEEENHEAATIAPVNTYCGLYKSKHPSRGGKRREHGLLNLGCPPHSPELESTLGLSQPWNVEETVLSHTS</sequence>
<dbReference type="PANTHER" id="PTHR13381">
    <property type="entry name" value="RNA POLYMERASE II HOLOENZYME COMPONENT SRB7"/>
    <property type="match status" value="1"/>
</dbReference>
<evidence type="ECO:0000256" key="3">
    <source>
        <dbReference type="ARBA" id="ARBA00023159"/>
    </source>
</evidence>
<dbReference type="Proteomes" id="UP000694520">
    <property type="component" value="Chromosome 5"/>
</dbReference>
<evidence type="ECO:0000313" key="8">
    <source>
        <dbReference type="Ensembl" id="ENSBGRP00000003404.1"/>
    </source>
</evidence>
<keyword evidence="5 7" id="KW-0539">Nucleus</keyword>
<keyword evidence="4 7" id="KW-0804">Transcription</keyword>
<reference evidence="8" key="2">
    <citation type="submission" date="2025-08" db="UniProtKB">
        <authorList>
            <consortium name="Ensembl"/>
        </authorList>
    </citation>
    <scope>IDENTIFICATION</scope>
</reference>
<accession>A0A8B9WDA5</accession>
<dbReference type="SUPFAM" id="SSF140718">
    <property type="entry name" value="Mediator hinge subcomplex-like"/>
    <property type="match status" value="1"/>
</dbReference>
<dbReference type="PANTHER" id="PTHR13381:SF0">
    <property type="entry name" value="MEDIATOR OF RNA POLYMERASE II TRANSCRIPTION SUBUNIT 21"/>
    <property type="match status" value="1"/>
</dbReference>
<dbReference type="GO" id="GO:0003712">
    <property type="term" value="F:transcription coregulator activity"/>
    <property type="evidence" value="ECO:0007669"/>
    <property type="project" value="TreeGrafter"/>
</dbReference>
<evidence type="ECO:0000256" key="1">
    <source>
        <dbReference type="ARBA" id="ARBA00004123"/>
    </source>
</evidence>
<evidence type="ECO:0000256" key="2">
    <source>
        <dbReference type="ARBA" id="ARBA00023015"/>
    </source>
</evidence>